<evidence type="ECO:0000313" key="3">
    <source>
        <dbReference type="EMBL" id="KFN42891.1"/>
    </source>
</evidence>
<dbReference type="SUPFAM" id="SSF53850">
    <property type="entry name" value="Periplasmic binding protein-like II"/>
    <property type="match status" value="1"/>
</dbReference>
<feature type="chain" id="PRO_5001870911" description="Solute-binding protein family 3/N-terminal domain-containing protein" evidence="2">
    <location>
        <begin position="24"/>
        <end position="302"/>
    </location>
</feature>
<dbReference type="PATRIC" id="fig|1121015.4.peg.1920"/>
<gene>
    <name evidence="3" type="ORF">N789_12235</name>
</gene>
<dbReference type="RefSeq" id="WP_022969880.1">
    <property type="nucleotide sequence ID" value="NZ_ATVD01000004.1"/>
</dbReference>
<reference evidence="3 4" key="1">
    <citation type="submission" date="2013-09" db="EMBL/GenBank/DDBJ databases">
        <title>Genome sequencing of Arenimonas oryziterrae.</title>
        <authorList>
            <person name="Chen F."/>
            <person name="Wang G."/>
        </authorList>
    </citation>
    <scope>NUCLEOTIDE SEQUENCE [LARGE SCALE GENOMIC DNA]</scope>
    <source>
        <strain evidence="3 4">YC6267</strain>
    </source>
</reference>
<name>A0A091AU62_9GAMM</name>
<evidence type="ECO:0008006" key="5">
    <source>
        <dbReference type="Google" id="ProtNLM"/>
    </source>
</evidence>
<dbReference type="eggNOG" id="COG3221">
    <property type="taxonomic scope" value="Bacteria"/>
</dbReference>
<keyword evidence="4" id="KW-1185">Reference proteome</keyword>
<comment type="caution">
    <text evidence="3">The sequence shown here is derived from an EMBL/GenBank/DDBJ whole genome shotgun (WGS) entry which is preliminary data.</text>
</comment>
<dbReference type="STRING" id="1121015.GCA_000420545_02277"/>
<accession>A0A091AU62</accession>
<dbReference type="Proteomes" id="UP000029385">
    <property type="component" value="Unassembled WGS sequence"/>
</dbReference>
<evidence type="ECO:0000256" key="2">
    <source>
        <dbReference type="SAM" id="SignalP"/>
    </source>
</evidence>
<dbReference type="Pfam" id="PF12974">
    <property type="entry name" value="Phosphonate-bd"/>
    <property type="match status" value="1"/>
</dbReference>
<protein>
    <recommendedName>
        <fullName evidence="5">Solute-binding protein family 3/N-terminal domain-containing protein</fullName>
    </recommendedName>
</protein>
<dbReference type="EMBL" id="AVCI01000007">
    <property type="protein sequence ID" value="KFN42891.1"/>
    <property type="molecule type" value="Genomic_DNA"/>
</dbReference>
<evidence type="ECO:0000256" key="1">
    <source>
        <dbReference type="SAM" id="MobiDB-lite"/>
    </source>
</evidence>
<proteinExistence type="predicted"/>
<dbReference type="OrthoDB" id="5792173at2"/>
<organism evidence="3 4">
    <name type="scientific">Arenimonas oryziterrae DSM 21050 = YC6267</name>
    <dbReference type="NCBI Taxonomy" id="1121015"/>
    <lineage>
        <taxon>Bacteria</taxon>
        <taxon>Pseudomonadati</taxon>
        <taxon>Pseudomonadota</taxon>
        <taxon>Gammaproteobacteria</taxon>
        <taxon>Lysobacterales</taxon>
        <taxon>Lysobacteraceae</taxon>
        <taxon>Arenimonas</taxon>
    </lineage>
</organism>
<sequence length="302" mass="32938">MKNLSIALLGVLVALAFVQPVKAAEYTLTVEPNYPPAQAQEVYKPLLDYLAKATGQRFRLKTAPNYHVYWRDMRSGAATDFAFEEAHFTDYRMNRQRFTPLVRVLESTRFVLLADAEVASKGANYLVGRRIVSMSAPSMGYLLLGELYKNPIAQPEIQSVAASWKDGVEMVFAGETDAAMVPGYIAKDYNNLVPVASSRDFMGRALSVAPTVPADVRKKVTDAMLRLHRDTTAFEVINELGTAQFVPTTAAEYTGNERLLRGVFGYQAVPGKTLPPPQTVPAPGTTPAKPAAGFSIEASRGG</sequence>
<dbReference type="AlphaFoldDB" id="A0A091AU62"/>
<keyword evidence="2" id="KW-0732">Signal</keyword>
<evidence type="ECO:0000313" key="4">
    <source>
        <dbReference type="Proteomes" id="UP000029385"/>
    </source>
</evidence>
<feature type="region of interest" description="Disordered" evidence="1">
    <location>
        <begin position="273"/>
        <end position="302"/>
    </location>
</feature>
<feature type="compositionally biased region" description="Low complexity" evidence="1">
    <location>
        <begin position="281"/>
        <end position="293"/>
    </location>
</feature>
<feature type="signal peptide" evidence="2">
    <location>
        <begin position="1"/>
        <end position="23"/>
    </location>
</feature>